<accession>A0ABD2QNB2</accession>
<dbReference type="InterPro" id="IPR041228">
    <property type="entry name" value="Dynein_C"/>
</dbReference>
<dbReference type="Gene3D" id="1.20.1270.280">
    <property type="match status" value="1"/>
</dbReference>
<reference evidence="3 4" key="1">
    <citation type="submission" date="2024-11" db="EMBL/GenBank/DDBJ databases">
        <title>Adaptive evolution of stress response genes in parasites aligns with host niche diversity.</title>
        <authorList>
            <person name="Hahn C."/>
            <person name="Resl P."/>
        </authorList>
    </citation>
    <scope>NUCLEOTIDE SEQUENCE [LARGE SCALE GENOMIC DNA]</scope>
    <source>
        <strain evidence="3">EGGRZ-B1_66</strain>
        <tissue evidence="3">Body</tissue>
    </source>
</reference>
<dbReference type="PANTHER" id="PTHR45703">
    <property type="entry name" value="DYNEIN HEAVY CHAIN"/>
    <property type="match status" value="1"/>
</dbReference>
<organism evidence="3 4">
    <name type="scientific">Cichlidogyrus casuarinus</name>
    <dbReference type="NCBI Taxonomy" id="1844966"/>
    <lineage>
        <taxon>Eukaryota</taxon>
        <taxon>Metazoa</taxon>
        <taxon>Spiralia</taxon>
        <taxon>Lophotrochozoa</taxon>
        <taxon>Platyhelminthes</taxon>
        <taxon>Monogenea</taxon>
        <taxon>Monopisthocotylea</taxon>
        <taxon>Dactylogyridea</taxon>
        <taxon>Ancyrocephalidae</taxon>
        <taxon>Cichlidogyrus</taxon>
    </lineage>
</organism>
<evidence type="ECO:0000313" key="4">
    <source>
        <dbReference type="Proteomes" id="UP001626550"/>
    </source>
</evidence>
<feature type="domain" description="Dynein heavy chain C-terminal" evidence="2">
    <location>
        <begin position="285"/>
        <end position="504"/>
    </location>
</feature>
<feature type="compositionally biased region" description="Polar residues" evidence="1">
    <location>
        <begin position="559"/>
        <end position="575"/>
    </location>
</feature>
<dbReference type="Gene3D" id="3.10.490.20">
    <property type="match status" value="1"/>
</dbReference>
<proteinExistence type="predicted"/>
<feature type="compositionally biased region" description="Low complexity" evidence="1">
    <location>
        <begin position="237"/>
        <end position="251"/>
    </location>
</feature>
<comment type="caution">
    <text evidence="3">The sequence shown here is derived from an EMBL/GenBank/DDBJ whole genome shotgun (WGS) entry which is preliminary data.</text>
</comment>
<dbReference type="InterPro" id="IPR026983">
    <property type="entry name" value="DHC"/>
</dbReference>
<protein>
    <recommendedName>
        <fullName evidence="2">Dynein heavy chain C-terminal domain-containing protein</fullName>
    </recommendedName>
</protein>
<evidence type="ECO:0000256" key="1">
    <source>
        <dbReference type="SAM" id="MobiDB-lite"/>
    </source>
</evidence>
<evidence type="ECO:0000313" key="3">
    <source>
        <dbReference type="EMBL" id="KAL3320923.1"/>
    </source>
</evidence>
<dbReference type="EMBL" id="JBJKFK010000021">
    <property type="protein sequence ID" value="KAL3320923.1"/>
    <property type="molecule type" value="Genomic_DNA"/>
</dbReference>
<dbReference type="Proteomes" id="UP001626550">
    <property type="component" value="Unassembled WGS sequence"/>
</dbReference>
<evidence type="ECO:0000259" key="2">
    <source>
        <dbReference type="Pfam" id="PF18199"/>
    </source>
</evidence>
<dbReference type="PANTHER" id="PTHR45703:SF8">
    <property type="entry name" value="DYNEINS HEAVY CHAIN"/>
    <property type="match status" value="1"/>
</dbReference>
<feature type="region of interest" description="Disordered" evidence="1">
    <location>
        <begin position="236"/>
        <end position="256"/>
    </location>
</feature>
<dbReference type="Pfam" id="PF18199">
    <property type="entry name" value="Dynein_C"/>
    <property type="match status" value="1"/>
</dbReference>
<keyword evidence="4" id="KW-1185">Reference proteome</keyword>
<gene>
    <name evidence="3" type="ORF">Ciccas_000408</name>
</gene>
<dbReference type="AlphaFoldDB" id="A0ABD2QNB2"/>
<name>A0ABD2QNB2_9PLAT</name>
<sequence length="633" mass="69148">MNCILVNSLKVILGSGVANQADMLALNGMVEYFVSAAAARKDWEVAPGVEYKLPSVLFNTQPKSRLTGVIHHLKQLNSFHLDRPEVALLNATNETYLGDDQYICSRLSWLLDRAPDSASLSHVLTLNRSNVRDNQPPNITLHLSQTLFPVSLASNHPMVFAHGIVGGPVCLQGSQNRALGAQLLANSVTLCELTNGRREVDLLELCQQILTRLPKPPLASLIASVWEQTQQNTSKENANSANLLSSNTALSQSKAKTRPRVAIRGLGKRRKRVDVRAELLNYQSPNSAAAIAFSRFVLDELMVLNETLTQIRSSLQRLINACALESCNEEDALGSNKRIVGGSLTAIQELTGADVKAAASLVRARVPPDWVMSLAQEEHVGICLHSPAWLTIPAWISDVNTRSAHLEKLATLGRYRVPAFHPGSYANPRAFFACLMLEAYRKFNVAQSDDASNVQGMQLQFKCEVTGRDKEHLREPPAEGVFIHGLHLWGCGWDRATSQLTDSVQPLRSTLAQAASGAGLSAATISNSLTTQLPVIHVRPVVVVNNGETRCGGDETGDQETSSQGPMGNQPNVSKHLQEEDEATRANTDFMAPVYLTRMHRHLEPVLELPLRRSGVGAIVWGTKGVHLTLRPY</sequence>
<feature type="region of interest" description="Disordered" evidence="1">
    <location>
        <begin position="547"/>
        <end position="581"/>
    </location>
</feature>
<dbReference type="InterPro" id="IPR043160">
    <property type="entry name" value="Dynein_C_barrel"/>
</dbReference>